<reference evidence="2 3" key="1">
    <citation type="submission" date="2020-06" db="EMBL/GenBank/DDBJ databases">
        <title>Genome mining for natural products.</title>
        <authorList>
            <person name="Zhang B."/>
            <person name="Shi J."/>
            <person name="Ge H."/>
        </authorList>
    </citation>
    <scope>NUCLEOTIDE SEQUENCE [LARGE SCALE GENOMIC DNA]</scope>
    <source>
        <strain evidence="2 3">NA00687</strain>
    </source>
</reference>
<evidence type="ECO:0000256" key="1">
    <source>
        <dbReference type="SAM" id="MobiDB-lite"/>
    </source>
</evidence>
<organism evidence="2 3">
    <name type="scientific">Streptomyces buecherae</name>
    <dbReference type="NCBI Taxonomy" id="2763006"/>
    <lineage>
        <taxon>Bacteria</taxon>
        <taxon>Bacillati</taxon>
        <taxon>Actinomycetota</taxon>
        <taxon>Actinomycetes</taxon>
        <taxon>Kitasatosporales</taxon>
        <taxon>Streptomycetaceae</taxon>
        <taxon>Streptomyces</taxon>
    </lineage>
</organism>
<dbReference type="EMBL" id="CP054929">
    <property type="protein sequence ID" value="QKW52661.1"/>
    <property type="molecule type" value="Genomic_DNA"/>
</dbReference>
<evidence type="ECO:0000313" key="3">
    <source>
        <dbReference type="Proteomes" id="UP000509303"/>
    </source>
</evidence>
<proteinExistence type="predicted"/>
<feature type="compositionally biased region" description="Low complexity" evidence="1">
    <location>
        <begin position="474"/>
        <end position="483"/>
    </location>
</feature>
<protein>
    <submittedName>
        <fullName evidence="2">Uncharacterized protein</fullName>
    </submittedName>
</protein>
<dbReference type="RefSeq" id="WP_176164372.1">
    <property type="nucleotide sequence ID" value="NZ_CP054929.1"/>
</dbReference>
<dbReference type="AlphaFoldDB" id="A0A7H8NDY8"/>
<feature type="region of interest" description="Disordered" evidence="1">
    <location>
        <begin position="462"/>
        <end position="483"/>
    </location>
</feature>
<dbReference type="Proteomes" id="UP000509303">
    <property type="component" value="Chromosome"/>
</dbReference>
<name>A0A7H8NDY8_9ACTN</name>
<accession>A0A7H8NDY8</accession>
<evidence type="ECO:0000313" key="2">
    <source>
        <dbReference type="EMBL" id="QKW52661.1"/>
    </source>
</evidence>
<sequence length="582" mass="64490">MSRRGRKASLPPADFSRPERIQPDGLVVRHYNTAGRVKEYDFSTLPIAEPVQRSLAELFAARCDPNHWSVHKSSKSVWHQLEKFATFLATQETPPTSVEEFTGALIDRFWLTMASTGTNRASFRTVCSLLAQDERLQSGPVADALARAVPAHKSVRQSYTTAEFEHIKLEARRMFRAALLRIEDNARHLKRFRAGEFTPGSREAVVGEALELISRDGDLPRIPGPSGQPYVPKKYRKALGGQGTEVTWQRLFLSRWEAAALGVLLLAEYGWNLSVIDRAEVPRATPDPGSQGQVTYRILVEKRRRGGGSWYDTENVTDHGAGTPGRLITEALAATRFARAAVERLKPGPNLLVVSRTKRVGKDSADKDRHPNVGPFYFGLSNDDVKWWTKAVGLKGSPFQRGRRTVTAVERREPAQHSQETHDRVYVLPDKNVQEAAVPVIADGAEEAVEVARRAVLVADLRDAPDPDDEETATADCSDADASPWPAPTGGCGASFLLCLACLNAHVHPGHHPRLALLHQSMQELRSVLPEPVWRRDWSDHHARLEDLKRRIGPGGWAHALTCVTDNDRAIIELLLAGDLNA</sequence>
<gene>
    <name evidence="2" type="ORF">HUT08_27480</name>
</gene>
<keyword evidence="3" id="KW-1185">Reference proteome</keyword>